<dbReference type="STRING" id="1797516.A3D26_00940"/>
<keyword evidence="5 14" id="KW-0846">Cobalamin</keyword>
<proteinExistence type="inferred from homology"/>
<feature type="domain" description="Ribonucleotide reductase large subunit N-terminal" evidence="15">
    <location>
        <begin position="7"/>
        <end position="82"/>
    </location>
</feature>
<evidence type="ECO:0000256" key="6">
    <source>
        <dbReference type="ARBA" id="ARBA00022634"/>
    </source>
</evidence>
<evidence type="ECO:0000256" key="10">
    <source>
        <dbReference type="ARBA" id="ARBA00023157"/>
    </source>
</evidence>
<dbReference type="InterPro" id="IPR024434">
    <property type="entry name" value="TSCPD_dom"/>
</dbReference>
<comment type="catalytic activity">
    <reaction evidence="13 14">
        <text>a 2'-deoxyribonucleoside 5'-diphosphate + [thioredoxin]-disulfide + H2O = a ribonucleoside 5'-diphosphate + [thioredoxin]-dithiol</text>
        <dbReference type="Rhea" id="RHEA:23252"/>
        <dbReference type="Rhea" id="RHEA-COMP:10698"/>
        <dbReference type="Rhea" id="RHEA-COMP:10700"/>
        <dbReference type="ChEBI" id="CHEBI:15377"/>
        <dbReference type="ChEBI" id="CHEBI:29950"/>
        <dbReference type="ChEBI" id="CHEBI:50058"/>
        <dbReference type="ChEBI" id="CHEBI:57930"/>
        <dbReference type="ChEBI" id="CHEBI:73316"/>
        <dbReference type="EC" id="1.17.4.1"/>
    </reaction>
</comment>
<dbReference type="EMBL" id="MHBZ01000013">
    <property type="protein sequence ID" value="OGY11689.1"/>
    <property type="molecule type" value="Genomic_DNA"/>
</dbReference>
<evidence type="ECO:0000256" key="2">
    <source>
        <dbReference type="ARBA" id="ARBA00007405"/>
    </source>
</evidence>
<feature type="domain" description="TSCPD" evidence="17">
    <location>
        <begin position="604"/>
        <end position="712"/>
    </location>
</feature>
<organism evidence="18 19">
    <name type="scientific">Candidatus Blackburnbacteria bacterium RIFCSPHIGHO2_02_FULL_44_20</name>
    <dbReference type="NCBI Taxonomy" id="1797516"/>
    <lineage>
        <taxon>Bacteria</taxon>
        <taxon>Candidatus Blackburniibacteriota</taxon>
    </lineage>
</organism>
<evidence type="ECO:0000259" key="15">
    <source>
        <dbReference type="Pfam" id="PF00317"/>
    </source>
</evidence>
<dbReference type="EC" id="1.17.4.1" evidence="3 14"/>
<evidence type="ECO:0000256" key="5">
    <source>
        <dbReference type="ARBA" id="ARBA00022628"/>
    </source>
</evidence>
<dbReference type="InterPro" id="IPR013344">
    <property type="entry name" value="RNR_NrdJ/NrdZ"/>
</dbReference>
<dbReference type="PANTHER" id="PTHR43371:SF1">
    <property type="entry name" value="RIBONUCLEOSIDE-DIPHOSPHATE REDUCTASE"/>
    <property type="match status" value="1"/>
</dbReference>
<dbReference type="GO" id="GO:0004748">
    <property type="term" value="F:ribonucleoside-diphosphate reductase activity, thioredoxin disulfide as acceptor"/>
    <property type="evidence" value="ECO:0007669"/>
    <property type="project" value="UniProtKB-EC"/>
</dbReference>
<evidence type="ECO:0000313" key="18">
    <source>
        <dbReference type="EMBL" id="OGY11689.1"/>
    </source>
</evidence>
<dbReference type="InterPro" id="IPR050862">
    <property type="entry name" value="RdRp_reductase_class-2"/>
</dbReference>
<dbReference type="AlphaFoldDB" id="A0A1G1V8E7"/>
<evidence type="ECO:0000256" key="4">
    <source>
        <dbReference type="ARBA" id="ARBA00014409"/>
    </source>
</evidence>
<evidence type="ECO:0000256" key="8">
    <source>
        <dbReference type="ARBA" id="ARBA00023002"/>
    </source>
</evidence>
<dbReference type="InterPro" id="IPR013509">
    <property type="entry name" value="RNR_lsu_N"/>
</dbReference>
<dbReference type="NCBIfam" id="TIGR02504">
    <property type="entry name" value="NrdJ_Z"/>
    <property type="match status" value="1"/>
</dbReference>
<dbReference type="Pfam" id="PF12637">
    <property type="entry name" value="TSCPD"/>
    <property type="match status" value="1"/>
</dbReference>
<dbReference type="Proteomes" id="UP000178319">
    <property type="component" value="Unassembled WGS sequence"/>
</dbReference>
<evidence type="ECO:0000256" key="14">
    <source>
        <dbReference type="RuleBase" id="RU364064"/>
    </source>
</evidence>
<evidence type="ECO:0000256" key="3">
    <source>
        <dbReference type="ARBA" id="ARBA00012274"/>
    </source>
</evidence>
<comment type="cofactor">
    <cofactor evidence="1 14">
        <name>adenosylcob(III)alamin</name>
        <dbReference type="ChEBI" id="CHEBI:18408"/>
    </cofactor>
</comment>
<dbReference type="Pfam" id="PF00317">
    <property type="entry name" value="Ribonuc_red_lgN"/>
    <property type="match status" value="1"/>
</dbReference>
<comment type="caution">
    <text evidence="18">The sequence shown here is derived from an EMBL/GenBank/DDBJ whole genome shotgun (WGS) entry which is preliminary data.</text>
</comment>
<dbReference type="CDD" id="cd02888">
    <property type="entry name" value="RNR_II_dimer"/>
    <property type="match status" value="1"/>
</dbReference>
<evidence type="ECO:0000256" key="9">
    <source>
        <dbReference type="ARBA" id="ARBA00023116"/>
    </source>
</evidence>
<dbReference type="GO" id="GO:0071897">
    <property type="term" value="P:DNA biosynthetic process"/>
    <property type="evidence" value="ECO:0007669"/>
    <property type="project" value="UniProtKB-KW"/>
</dbReference>
<keyword evidence="10" id="KW-1015">Disulfide bond</keyword>
<dbReference type="SUPFAM" id="SSF51998">
    <property type="entry name" value="PFL-like glycyl radical enzymes"/>
    <property type="match status" value="1"/>
</dbReference>
<evidence type="ECO:0000259" key="16">
    <source>
        <dbReference type="Pfam" id="PF02867"/>
    </source>
</evidence>
<dbReference type="GO" id="GO:0009263">
    <property type="term" value="P:deoxyribonucleotide biosynthetic process"/>
    <property type="evidence" value="ECO:0007669"/>
    <property type="project" value="UniProtKB-KW"/>
</dbReference>
<keyword evidence="7 14" id="KW-0547">Nucleotide-binding</keyword>
<dbReference type="Pfam" id="PF02867">
    <property type="entry name" value="Ribonuc_red_lgC"/>
    <property type="match status" value="1"/>
</dbReference>
<dbReference type="GO" id="GO:0031419">
    <property type="term" value="F:cobalamin binding"/>
    <property type="evidence" value="ECO:0007669"/>
    <property type="project" value="UniProtKB-KW"/>
</dbReference>
<evidence type="ECO:0000256" key="1">
    <source>
        <dbReference type="ARBA" id="ARBA00001922"/>
    </source>
</evidence>
<evidence type="ECO:0000259" key="17">
    <source>
        <dbReference type="Pfam" id="PF12637"/>
    </source>
</evidence>
<dbReference type="GO" id="GO:0005524">
    <property type="term" value="F:ATP binding"/>
    <property type="evidence" value="ECO:0007669"/>
    <property type="project" value="InterPro"/>
</dbReference>
<keyword evidence="6 14" id="KW-0237">DNA synthesis</keyword>
<dbReference type="PANTHER" id="PTHR43371">
    <property type="entry name" value="VITAMIN B12-DEPENDENT RIBONUCLEOTIDE REDUCTASE"/>
    <property type="match status" value="1"/>
</dbReference>
<keyword evidence="11 14" id="KW-0170">Cobalt</keyword>
<evidence type="ECO:0000256" key="11">
    <source>
        <dbReference type="ARBA" id="ARBA00023285"/>
    </source>
</evidence>
<accession>A0A1G1V8E7</accession>
<name>A0A1G1V8E7_9BACT</name>
<dbReference type="Gene3D" id="3.20.70.20">
    <property type="match status" value="1"/>
</dbReference>
<protein>
    <recommendedName>
        <fullName evidence="4 14">Vitamin B12-dependent ribonucleotide reductase</fullName>
        <ecNumber evidence="3 14">1.17.4.1</ecNumber>
    </recommendedName>
</protein>
<gene>
    <name evidence="18" type="ORF">A3D26_00940</name>
</gene>
<evidence type="ECO:0000256" key="13">
    <source>
        <dbReference type="ARBA" id="ARBA00047754"/>
    </source>
</evidence>
<comment type="similarity">
    <text evidence="2 14">Belongs to the ribonucleoside diphosphate reductase class-2 family.</text>
</comment>
<dbReference type="InterPro" id="IPR000788">
    <property type="entry name" value="RNR_lg_C"/>
</dbReference>
<evidence type="ECO:0000313" key="19">
    <source>
        <dbReference type="Proteomes" id="UP000178319"/>
    </source>
</evidence>
<feature type="domain" description="Ribonucleotide reductase large subunit C-terminal" evidence="16">
    <location>
        <begin position="90"/>
        <end position="571"/>
    </location>
</feature>
<keyword evidence="8 14" id="KW-0560">Oxidoreductase</keyword>
<comment type="function">
    <text evidence="12 14">Catalyzes the reduction of ribonucleotides to deoxyribonucleotides. May function to provide a pool of deoxyribonucleotide precursors for DNA repair during oxygen limitation and/or for immediate growth after restoration of oxygen.</text>
</comment>
<evidence type="ECO:0000256" key="12">
    <source>
        <dbReference type="ARBA" id="ARBA00025437"/>
    </source>
</evidence>
<reference evidence="18 19" key="1">
    <citation type="journal article" date="2016" name="Nat. Commun.">
        <title>Thousands of microbial genomes shed light on interconnected biogeochemical processes in an aquifer system.</title>
        <authorList>
            <person name="Anantharaman K."/>
            <person name="Brown C.T."/>
            <person name="Hug L.A."/>
            <person name="Sharon I."/>
            <person name="Castelle C.J."/>
            <person name="Probst A.J."/>
            <person name="Thomas B.C."/>
            <person name="Singh A."/>
            <person name="Wilkins M.J."/>
            <person name="Karaoz U."/>
            <person name="Brodie E.L."/>
            <person name="Williams K.H."/>
            <person name="Hubbard S.S."/>
            <person name="Banfield J.F."/>
        </authorList>
    </citation>
    <scope>NUCLEOTIDE SEQUENCE [LARGE SCALE GENOMIC DNA]</scope>
</reference>
<keyword evidence="9" id="KW-0215">Deoxyribonucleotide synthesis</keyword>
<sequence length="796" mass="87494">MQNGTELSGVSQKVFLDRYSLKDRMGNPLEKYPEQMFLRVARAISRVEKPEIQEQWENEFYSAMRDFKFVPGGRILSGAGTGFAVTYYNCYVLPSPKDSRGGILENLGEMVEIMCRGGGVGINLSSLRPKGARVETVNGFSSGPMSWAELYSVATHDVIQQGGTRRGALMLMLWDWHPDIEEFITIKKDLSKIVGANLSVCVSDSFMEAVKNDGDWDLVFPDKNDPDYDLLWDGILDHWKALGKELVRYKTLKARYLWDLICEAAWASAEPGLVFMERYNKLHSNKYFNTINCVNPCGEEGLPAYGVCNLGSLNLAPFVNGSGEMDYEGLAQHARVATRFLDNVIDGDIYLFDGIRETQLNGERRVGLGTMGLGDALIKMKLRYGSEESLPVIEKIYKTIRDAAFDASSDIAVEKGPFSKFDAEKYLAGPFIQDLPLSVRSKIRKQGIRNSVILMQAPTGSTSLMAGVTSGIEPVYEFSFTRRDRLGEHKIHHPLYQEFLDKHPNELVPAYFVSANDLTPEEHVYVQAAVQRYVDASISKTVNAPNAHTVDDVKRLYGLSYELGLKGIAYMRDGSRPGVLSREDTKKEVKRGLGEAVSVMVPRPEVMKGATYKVATPVGSAFITVNNDDEGNPIEVFVNIGKAGSDLTAMATALGRMASTLLRLNSAASPRQRAEELVSQLSGIGGRRSIGFGQNRIYSLPDAVAQALRRHLLDTVRVDKEAVSSPQSGGDTTVQAEAVMAALNPDPTPASAEVQFTTVSELDTVRGADICPVCGVMALVHEEGCAKCYACGHAEC</sequence>
<evidence type="ECO:0000256" key="7">
    <source>
        <dbReference type="ARBA" id="ARBA00022741"/>
    </source>
</evidence>
<dbReference type="PRINTS" id="PR01183">
    <property type="entry name" value="RIBORDTASEM1"/>
</dbReference>